<dbReference type="SUPFAM" id="SSF51351">
    <property type="entry name" value="Triosephosphate isomerase (TIM)"/>
    <property type="match status" value="1"/>
</dbReference>
<feature type="binding site" evidence="8">
    <location>
        <position position="235"/>
    </location>
    <ligand>
        <name>substrate</name>
    </ligand>
</feature>
<evidence type="ECO:0000256" key="9">
    <source>
        <dbReference type="RuleBase" id="RU363013"/>
    </source>
</evidence>
<dbReference type="GO" id="GO:0046166">
    <property type="term" value="P:glyceraldehyde-3-phosphate biosynthetic process"/>
    <property type="evidence" value="ECO:0007669"/>
    <property type="project" value="TreeGrafter"/>
</dbReference>
<evidence type="ECO:0000256" key="4">
    <source>
        <dbReference type="ARBA" id="ARBA00022432"/>
    </source>
</evidence>
<dbReference type="InterPro" id="IPR013785">
    <property type="entry name" value="Aldolase_TIM"/>
</dbReference>
<evidence type="ECO:0000256" key="6">
    <source>
        <dbReference type="ARBA" id="ARBA00023152"/>
    </source>
</evidence>
<evidence type="ECO:0000256" key="5">
    <source>
        <dbReference type="ARBA" id="ARBA00022490"/>
    </source>
</evidence>
<protein>
    <recommendedName>
        <fullName evidence="8 9">Triosephosphate isomerase</fullName>
        <shortName evidence="8">TIM</shortName>
        <shortName evidence="8">TPI</shortName>
        <ecNumber evidence="8 9">5.3.1.1</ecNumber>
    </recommendedName>
    <alternativeName>
        <fullName evidence="8">Triose-phosphate isomerase</fullName>
    </alternativeName>
</protein>
<evidence type="ECO:0000256" key="1">
    <source>
        <dbReference type="ARBA" id="ARBA00004680"/>
    </source>
</evidence>
<comment type="subcellular location">
    <subcellularLocation>
        <location evidence="8 9">Cytoplasm</location>
    </subcellularLocation>
</comment>
<dbReference type="NCBIfam" id="TIGR00419">
    <property type="entry name" value="tim"/>
    <property type="match status" value="1"/>
</dbReference>
<comment type="pathway">
    <text evidence="1 8 9">Carbohydrate degradation; glycolysis; D-glyceraldehyde 3-phosphate from glycerone phosphate: step 1/1.</text>
</comment>
<keyword evidence="7 8" id="KW-0413">Isomerase</keyword>
<comment type="similarity">
    <text evidence="3 8 9">Belongs to the triosephosphate isomerase family.</text>
</comment>
<dbReference type="GO" id="GO:0006094">
    <property type="term" value="P:gluconeogenesis"/>
    <property type="evidence" value="ECO:0007669"/>
    <property type="project" value="UniProtKB-UniRule"/>
</dbReference>
<evidence type="ECO:0000256" key="8">
    <source>
        <dbReference type="HAMAP-Rule" id="MF_00147"/>
    </source>
</evidence>
<dbReference type="PANTHER" id="PTHR21139">
    <property type="entry name" value="TRIOSEPHOSPHATE ISOMERASE"/>
    <property type="match status" value="1"/>
</dbReference>
<comment type="function">
    <text evidence="8">Involved in the gluconeogenesis. Catalyzes stereospecifically the conversion of dihydroxyacetone phosphate (DHAP) to D-glyceraldehyde-3-phosphate (G3P).</text>
</comment>
<feature type="binding site" evidence="8">
    <location>
        <begin position="294"/>
        <end position="295"/>
    </location>
    <ligand>
        <name>substrate</name>
    </ligand>
</feature>
<dbReference type="PROSITE" id="PS00171">
    <property type="entry name" value="TIM_1"/>
    <property type="match status" value="1"/>
</dbReference>
<dbReference type="PANTHER" id="PTHR21139:SF42">
    <property type="entry name" value="TRIOSEPHOSPHATE ISOMERASE"/>
    <property type="match status" value="1"/>
</dbReference>
<evidence type="ECO:0000256" key="2">
    <source>
        <dbReference type="ARBA" id="ARBA00004939"/>
    </source>
</evidence>
<feature type="active site" description="Electrophile" evidence="8">
    <location>
        <position position="161"/>
    </location>
</feature>
<dbReference type="EMBL" id="AFQE01000022">
    <property type="protein sequence ID" value="EGQ78112.1"/>
    <property type="molecule type" value="Genomic_DNA"/>
</dbReference>
<dbReference type="GO" id="GO:0006096">
    <property type="term" value="P:glycolytic process"/>
    <property type="evidence" value="ECO:0007669"/>
    <property type="project" value="UniProtKB-UniRule"/>
</dbReference>
<feature type="active site" description="Proton acceptor" evidence="8">
    <location>
        <position position="229"/>
    </location>
</feature>
<sequence>MCISNSYYKTGRLKQHFRRPRASRFKLLTRRISTKLHVTSRYTQRTAKETQHGAKKMYHQIGMWDQKWVIGNWKMNGRLQNNNALMHRFRIMPTAERVLIGLAAPTVYLLQLHNAMQIVLNNRILTCAQDVSRFPNNGAYTGEVSAEMLADIGTDIVLIGHSERSLYFGEKNEIQRRKMENVLNVGLIPLLCVGESLEEREAGKEHEVIAHQLSVLHGLNTKNIAVAYEPVWAIGTGKVATVEQIADMHAFIYKEILSLCGSDVKIRVLYGGSVKADNAADIFAVPHVDGALVGGASLSYDSFTAIINAAQAS</sequence>
<evidence type="ECO:0000313" key="10">
    <source>
        <dbReference type="EMBL" id="EGQ78112.1"/>
    </source>
</evidence>
<comment type="pathway">
    <text evidence="2">Carbohydrate metabolism; erythritol degradation.</text>
</comment>
<dbReference type="EC" id="5.3.1.1" evidence="8 9"/>
<dbReference type="InterPro" id="IPR022896">
    <property type="entry name" value="TrioseP_Isoase_bac/euk"/>
</dbReference>
<evidence type="ECO:0000256" key="3">
    <source>
        <dbReference type="ARBA" id="ARBA00007422"/>
    </source>
</evidence>
<dbReference type="GO" id="GO:0005829">
    <property type="term" value="C:cytosol"/>
    <property type="evidence" value="ECO:0007669"/>
    <property type="project" value="TreeGrafter"/>
</dbReference>
<dbReference type="Pfam" id="PF00121">
    <property type="entry name" value="TIM"/>
    <property type="match status" value="1"/>
</dbReference>
<dbReference type="AlphaFoldDB" id="A0AA36ULT5"/>
<dbReference type="GO" id="GO:0019563">
    <property type="term" value="P:glycerol catabolic process"/>
    <property type="evidence" value="ECO:0007669"/>
    <property type="project" value="TreeGrafter"/>
</dbReference>
<organism evidence="10 11">
    <name type="scientific">Neisseria macacae ATCC 33926</name>
    <dbReference type="NCBI Taxonomy" id="997348"/>
    <lineage>
        <taxon>Bacteria</taxon>
        <taxon>Pseudomonadati</taxon>
        <taxon>Pseudomonadota</taxon>
        <taxon>Betaproteobacteria</taxon>
        <taxon>Neisseriales</taxon>
        <taxon>Neisseriaceae</taxon>
        <taxon>Neisseria</taxon>
    </lineage>
</organism>
<keyword evidence="5 8" id="KW-0963">Cytoplasm</keyword>
<dbReference type="InterPro" id="IPR035990">
    <property type="entry name" value="TIM_sf"/>
</dbReference>
<keyword evidence="6 8" id="KW-0324">Glycolysis</keyword>
<proteinExistence type="inferred from homology"/>
<comment type="subunit">
    <text evidence="8 9">Homodimer.</text>
</comment>
<feature type="binding site" evidence="8">
    <location>
        <begin position="72"/>
        <end position="74"/>
    </location>
    <ligand>
        <name>substrate</name>
    </ligand>
</feature>
<comment type="pathway">
    <text evidence="8 9">Carbohydrate biosynthesis; gluconeogenesis.</text>
</comment>
<dbReference type="GO" id="GO:0004807">
    <property type="term" value="F:triose-phosphate isomerase activity"/>
    <property type="evidence" value="ECO:0007669"/>
    <property type="project" value="UniProtKB-UniRule"/>
</dbReference>
<dbReference type="HAMAP" id="MF_00147_B">
    <property type="entry name" value="TIM_B"/>
    <property type="match status" value="1"/>
</dbReference>
<accession>A0AA36ULT5</accession>
<dbReference type="FunFam" id="3.20.20.70:FF:000016">
    <property type="entry name" value="Triosephosphate isomerase"/>
    <property type="match status" value="1"/>
</dbReference>
<dbReference type="Gene3D" id="3.20.20.70">
    <property type="entry name" value="Aldolase class I"/>
    <property type="match status" value="1"/>
</dbReference>
<keyword evidence="4 8" id="KW-0312">Gluconeogenesis</keyword>
<dbReference type="InterPro" id="IPR020861">
    <property type="entry name" value="Triosephosphate_isomerase_AS"/>
</dbReference>
<name>A0AA36ULT5_9NEIS</name>
<reference evidence="10 11" key="1">
    <citation type="submission" date="2011-05" db="EMBL/GenBank/DDBJ databases">
        <authorList>
            <person name="Muzny D."/>
            <person name="Qin X."/>
            <person name="Deng J."/>
            <person name="Jiang H."/>
            <person name="Liu Y."/>
            <person name="Qu J."/>
            <person name="Song X.-Z."/>
            <person name="Zhang L."/>
            <person name="Thornton R."/>
            <person name="Coyle M."/>
            <person name="Francisco L."/>
            <person name="Jackson L."/>
            <person name="Javaid M."/>
            <person name="Korchina V."/>
            <person name="Kovar C."/>
            <person name="Mata R."/>
            <person name="Mathew T."/>
            <person name="Ngo R."/>
            <person name="Nguyen L."/>
            <person name="Nguyen N."/>
            <person name="Okwuonu G."/>
            <person name="Ongeri F."/>
            <person name="Pham C."/>
            <person name="Simmons D."/>
            <person name="Wilczek-Boney K."/>
            <person name="Hale W."/>
            <person name="Jakkamsetti A."/>
            <person name="Pham P."/>
            <person name="Ruth R."/>
            <person name="San Lucas F."/>
            <person name="Warren J."/>
            <person name="Zhang J."/>
            <person name="Zhao Z."/>
            <person name="Zhou C."/>
            <person name="Zhu D."/>
            <person name="Lee S."/>
            <person name="Bess C."/>
            <person name="Blankenburg K."/>
            <person name="Forbes L."/>
            <person name="Fu Q."/>
            <person name="Gubbala S."/>
            <person name="Hirani K."/>
            <person name="Jayaseelan J.C."/>
            <person name="Lara F."/>
            <person name="Munidasa M."/>
            <person name="Palculict T."/>
            <person name="Patil S."/>
            <person name="Pu L.-L."/>
            <person name="Saada N."/>
            <person name="Tang L."/>
            <person name="Weissenberger G."/>
            <person name="Zhu Y."/>
            <person name="Hemphill L."/>
            <person name="Shang Y."/>
            <person name="Youmans B."/>
            <person name="Ayvaz T."/>
            <person name="Ross M."/>
            <person name="Santibanez J."/>
            <person name="Aqrawi P."/>
            <person name="Gross S."/>
            <person name="Joshi V."/>
            <person name="Fowler G."/>
            <person name="Nazareth L."/>
            <person name="Reid J."/>
            <person name="Worley K."/>
            <person name="Petrosino J."/>
            <person name="Highlander S."/>
            <person name="Gibbs R."/>
        </authorList>
    </citation>
    <scope>NUCLEOTIDE SEQUENCE [LARGE SCALE GENOMIC DNA]</scope>
    <source>
        <strain evidence="10 11">ATCC 33926</strain>
    </source>
</reference>
<feature type="binding site" evidence="8">
    <location>
        <position position="273"/>
    </location>
    <ligand>
        <name>substrate</name>
    </ligand>
</feature>
<evidence type="ECO:0000256" key="7">
    <source>
        <dbReference type="ARBA" id="ARBA00023235"/>
    </source>
</evidence>
<dbReference type="PROSITE" id="PS51440">
    <property type="entry name" value="TIM_2"/>
    <property type="match status" value="1"/>
</dbReference>
<dbReference type="Proteomes" id="UP000004982">
    <property type="component" value="Unassembled WGS sequence"/>
</dbReference>
<comment type="catalytic activity">
    <reaction evidence="8 9">
        <text>D-glyceraldehyde 3-phosphate = dihydroxyacetone phosphate</text>
        <dbReference type="Rhea" id="RHEA:18585"/>
        <dbReference type="ChEBI" id="CHEBI:57642"/>
        <dbReference type="ChEBI" id="CHEBI:59776"/>
        <dbReference type="EC" id="5.3.1.1"/>
    </reaction>
</comment>
<dbReference type="CDD" id="cd00311">
    <property type="entry name" value="TIM"/>
    <property type="match status" value="1"/>
</dbReference>
<dbReference type="InterPro" id="IPR000652">
    <property type="entry name" value="Triosephosphate_isomerase"/>
</dbReference>
<evidence type="ECO:0000313" key="11">
    <source>
        <dbReference type="Proteomes" id="UP000004982"/>
    </source>
</evidence>
<comment type="caution">
    <text evidence="10">The sequence shown here is derived from an EMBL/GenBank/DDBJ whole genome shotgun (WGS) entry which is preliminary data.</text>
</comment>
<gene>
    <name evidence="8 10" type="primary">tpiA</name>
    <name evidence="10" type="ORF">HMPREF9418_0337</name>
</gene>